<dbReference type="HOGENOM" id="CLU_031962_2_0_10"/>
<accession>D0MFQ5</accession>
<dbReference type="PANTHER" id="PTHR34219:SF3">
    <property type="entry name" value="BLL7967 PROTEIN"/>
    <property type="match status" value="1"/>
</dbReference>
<feature type="compositionally biased region" description="Low complexity" evidence="1">
    <location>
        <begin position="382"/>
        <end position="392"/>
    </location>
</feature>
<protein>
    <recommendedName>
        <fullName evidence="5">PepSY domain-containing protein</fullName>
    </recommendedName>
</protein>
<organism evidence="3 4">
    <name type="scientific">Rhodothermus marinus (strain ATCC 43812 / DSM 4252 / R-10)</name>
    <name type="common">Rhodothermus obamensis</name>
    <dbReference type="NCBI Taxonomy" id="518766"/>
    <lineage>
        <taxon>Bacteria</taxon>
        <taxon>Pseudomonadati</taxon>
        <taxon>Rhodothermota</taxon>
        <taxon>Rhodothermia</taxon>
        <taxon>Rhodothermales</taxon>
        <taxon>Rhodothermaceae</taxon>
        <taxon>Rhodothermus</taxon>
    </lineage>
</organism>
<dbReference type="Pfam" id="PF03929">
    <property type="entry name" value="PepSY_TM"/>
    <property type="match status" value="1"/>
</dbReference>
<feature type="transmembrane region" description="Helical" evidence="2">
    <location>
        <begin position="200"/>
        <end position="223"/>
    </location>
</feature>
<evidence type="ECO:0000313" key="3">
    <source>
        <dbReference type="EMBL" id="ACY47582.1"/>
    </source>
</evidence>
<feature type="transmembrane region" description="Helical" evidence="2">
    <location>
        <begin position="143"/>
        <end position="164"/>
    </location>
</feature>
<gene>
    <name evidence="3" type="ordered locus">Rmar_0684</name>
</gene>
<dbReference type="PANTHER" id="PTHR34219">
    <property type="entry name" value="IRON-REGULATED INNER MEMBRANE PROTEIN-RELATED"/>
    <property type="match status" value="1"/>
</dbReference>
<dbReference type="EMBL" id="CP001807">
    <property type="protein sequence ID" value="ACY47582.1"/>
    <property type="molecule type" value="Genomic_DNA"/>
</dbReference>
<dbReference type="Proteomes" id="UP000002221">
    <property type="component" value="Chromosome"/>
</dbReference>
<keyword evidence="2" id="KW-0472">Membrane</keyword>
<proteinExistence type="predicted"/>
<dbReference type="KEGG" id="rmr:Rmar_0684"/>
<keyword evidence="2" id="KW-1133">Transmembrane helix</keyword>
<feature type="transmembrane region" description="Helical" evidence="2">
    <location>
        <begin position="12"/>
        <end position="34"/>
    </location>
</feature>
<evidence type="ECO:0000256" key="1">
    <source>
        <dbReference type="SAM" id="MobiDB-lite"/>
    </source>
</evidence>
<evidence type="ECO:0008006" key="5">
    <source>
        <dbReference type="Google" id="ProtNLM"/>
    </source>
</evidence>
<dbReference type="InterPro" id="IPR005625">
    <property type="entry name" value="PepSY-ass_TM"/>
</dbReference>
<feature type="transmembrane region" description="Helical" evidence="2">
    <location>
        <begin position="349"/>
        <end position="370"/>
    </location>
</feature>
<reference evidence="3 4" key="1">
    <citation type="journal article" date="2009" name="Stand. Genomic Sci.">
        <title>Complete genome sequence of Rhodothermus marinus type strain (R-10).</title>
        <authorList>
            <person name="Nolan M."/>
            <person name="Tindall B.J."/>
            <person name="Pomrenke H."/>
            <person name="Lapidus A."/>
            <person name="Copeland A."/>
            <person name="Glavina Del Rio T."/>
            <person name="Lucas S."/>
            <person name="Chen F."/>
            <person name="Tice H."/>
            <person name="Cheng J.F."/>
            <person name="Saunders E."/>
            <person name="Han C."/>
            <person name="Bruce D."/>
            <person name="Goodwin L."/>
            <person name="Chain P."/>
            <person name="Pitluck S."/>
            <person name="Ovchinikova G."/>
            <person name="Pati A."/>
            <person name="Ivanova N."/>
            <person name="Mavromatis K."/>
            <person name="Chen A."/>
            <person name="Palaniappan K."/>
            <person name="Land M."/>
            <person name="Hauser L."/>
            <person name="Chang Y.J."/>
            <person name="Jeffries C.D."/>
            <person name="Brettin T."/>
            <person name="Goker M."/>
            <person name="Bristow J."/>
            <person name="Eisen J.A."/>
            <person name="Markowitz V."/>
            <person name="Hugenholtz P."/>
            <person name="Kyrpides N.C."/>
            <person name="Klenk H.P."/>
            <person name="Detter J.C."/>
        </authorList>
    </citation>
    <scope>NUCLEOTIDE SEQUENCE [LARGE SCALE GENOMIC DNA]</scope>
    <source>
        <strain evidence="4">ATCC 43812 / DSM 4252 / R-10</strain>
    </source>
</reference>
<keyword evidence="2" id="KW-0812">Transmembrane</keyword>
<name>D0MFQ5_RHOM4</name>
<sequence length="406" mass="46354">MTVRTFAVTLHRWLGLITGLVVFIVATTGALYVFEEELQDLFDRDVRFVAPQPSPMLPPSKALARMQARVGPEYGVLLISYPNEPRTYHVWAWNRNDLEDWIGAYMNPYTGEFLEVYNYHDTFWATVEHLHTTLLLPHEIGRIVVGSATIIFVILLLTGLILWWPRNRRVWTTPQGRRSRFRITWGLGPKRLTYDLHNVLGFYASWIVVFLAITGLVMAFGWMKSGVYWLFSGGQSIPKPPRFELAASAAPASRSPEALMDSLYLHTLRTYPDAHMVIVRAPATPAMPLQIDVYPDEVTFYRRIEQYFDPYTGEKLATDCFEEGNLGDKVLRMNYDIHSGAILGWPGRLLAFFACLIVASLPITGFLIWFPRWRRQRRSRRSPATTRGTASRVRPTAQPADAEASA</sequence>
<evidence type="ECO:0000313" key="4">
    <source>
        <dbReference type="Proteomes" id="UP000002221"/>
    </source>
</evidence>
<dbReference type="OrthoDB" id="111691at2"/>
<keyword evidence="4" id="KW-1185">Reference proteome</keyword>
<dbReference type="AlphaFoldDB" id="D0MFQ5"/>
<dbReference type="STRING" id="518766.Rmar_0684"/>
<feature type="region of interest" description="Disordered" evidence="1">
    <location>
        <begin position="380"/>
        <end position="406"/>
    </location>
</feature>
<evidence type="ECO:0000256" key="2">
    <source>
        <dbReference type="SAM" id="Phobius"/>
    </source>
</evidence>
<dbReference type="RefSeq" id="WP_012843194.1">
    <property type="nucleotide sequence ID" value="NC_013501.1"/>
</dbReference>
<dbReference type="eggNOG" id="COG3182">
    <property type="taxonomic scope" value="Bacteria"/>
</dbReference>